<keyword evidence="1" id="KW-0472">Membrane</keyword>
<feature type="transmembrane region" description="Helical" evidence="1">
    <location>
        <begin position="70"/>
        <end position="90"/>
    </location>
</feature>
<dbReference type="KEGG" id="smo:SELMODRAFT_424859"/>
<dbReference type="Proteomes" id="UP000001514">
    <property type="component" value="Unassembled WGS sequence"/>
</dbReference>
<dbReference type="PANTHER" id="PTHR35471">
    <property type="entry name" value="OS07G0223700 PROTEIN"/>
    <property type="match status" value="1"/>
</dbReference>
<reference evidence="2 3" key="1">
    <citation type="journal article" date="2011" name="Science">
        <title>The Selaginella genome identifies genetic changes associated with the evolution of vascular plants.</title>
        <authorList>
            <person name="Banks J.A."/>
            <person name="Nishiyama T."/>
            <person name="Hasebe M."/>
            <person name="Bowman J.L."/>
            <person name="Gribskov M."/>
            <person name="dePamphilis C."/>
            <person name="Albert V.A."/>
            <person name="Aono N."/>
            <person name="Aoyama T."/>
            <person name="Ambrose B.A."/>
            <person name="Ashton N.W."/>
            <person name="Axtell M.J."/>
            <person name="Barker E."/>
            <person name="Barker M.S."/>
            <person name="Bennetzen J.L."/>
            <person name="Bonawitz N.D."/>
            <person name="Chapple C."/>
            <person name="Cheng C."/>
            <person name="Correa L.G."/>
            <person name="Dacre M."/>
            <person name="DeBarry J."/>
            <person name="Dreyer I."/>
            <person name="Elias M."/>
            <person name="Engstrom E.M."/>
            <person name="Estelle M."/>
            <person name="Feng L."/>
            <person name="Finet C."/>
            <person name="Floyd S.K."/>
            <person name="Frommer W.B."/>
            <person name="Fujita T."/>
            <person name="Gramzow L."/>
            <person name="Gutensohn M."/>
            <person name="Harholt J."/>
            <person name="Hattori M."/>
            <person name="Heyl A."/>
            <person name="Hirai T."/>
            <person name="Hiwatashi Y."/>
            <person name="Ishikawa M."/>
            <person name="Iwata M."/>
            <person name="Karol K.G."/>
            <person name="Koehler B."/>
            <person name="Kolukisaoglu U."/>
            <person name="Kubo M."/>
            <person name="Kurata T."/>
            <person name="Lalonde S."/>
            <person name="Li K."/>
            <person name="Li Y."/>
            <person name="Litt A."/>
            <person name="Lyons E."/>
            <person name="Manning G."/>
            <person name="Maruyama T."/>
            <person name="Michael T.P."/>
            <person name="Mikami K."/>
            <person name="Miyazaki S."/>
            <person name="Morinaga S."/>
            <person name="Murata T."/>
            <person name="Mueller-Roeber B."/>
            <person name="Nelson D.R."/>
            <person name="Obara M."/>
            <person name="Oguri Y."/>
            <person name="Olmstead R.G."/>
            <person name="Onodera N."/>
            <person name="Petersen B.L."/>
            <person name="Pils B."/>
            <person name="Prigge M."/>
            <person name="Rensing S.A."/>
            <person name="Riano-Pachon D.M."/>
            <person name="Roberts A.W."/>
            <person name="Sato Y."/>
            <person name="Scheller H.V."/>
            <person name="Schulz B."/>
            <person name="Schulz C."/>
            <person name="Shakirov E.V."/>
            <person name="Shibagaki N."/>
            <person name="Shinohara N."/>
            <person name="Shippen D.E."/>
            <person name="Soerensen I."/>
            <person name="Sotooka R."/>
            <person name="Sugimoto N."/>
            <person name="Sugita M."/>
            <person name="Sumikawa N."/>
            <person name="Tanurdzic M."/>
            <person name="Theissen G."/>
            <person name="Ulvskov P."/>
            <person name="Wakazuki S."/>
            <person name="Weng J.K."/>
            <person name="Willats W.W."/>
            <person name="Wipf D."/>
            <person name="Wolf P.G."/>
            <person name="Yang L."/>
            <person name="Zimmer A.D."/>
            <person name="Zhu Q."/>
            <person name="Mitros T."/>
            <person name="Hellsten U."/>
            <person name="Loque D."/>
            <person name="Otillar R."/>
            <person name="Salamov A."/>
            <person name="Schmutz J."/>
            <person name="Shapiro H."/>
            <person name="Lindquist E."/>
            <person name="Lucas S."/>
            <person name="Rokhsar D."/>
            <person name="Grigoriev I.V."/>
        </authorList>
    </citation>
    <scope>NUCLEOTIDE SEQUENCE [LARGE SCALE GENOMIC DNA]</scope>
</reference>
<sequence>MLAISGFSGRSYALARRLHSGCAVASGDFAICPVCADRPPRHTLHLLANLAIALFALVAIESGSHLGRTYAALLVCALLLDILWFIFFSYEIRRYGRSPRIAIFSVELALWMEIIGFTRSFSALTDVHNPILGGSIYDPTYYASLADLGEGELLELVNKGRYTDLQTDQRRALNMKKDLNTWEKSHLILSISVLSDSMPFWRQHESGTRARGDGKRYRAEEVLFKLVNYHLQKAGSPREITDFSSDLKISKIHTIEQKQCLLRLSINCLKITVSTLHTPPKWTGRNRGEDILSFLVYWKSIRSNERDGEYMRAICKSPILYLGKELMC</sequence>
<dbReference type="InParanoid" id="D8SR88"/>
<accession>D8SR88</accession>
<dbReference type="Gramene" id="EFJ13104">
    <property type="protein sequence ID" value="EFJ13104"/>
    <property type="gene ID" value="SELMODRAFT_424859"/>
</dbReference>
<name>D8SR88_SELML</name>
<keyword evidence="1" id="KW-0812">Transmembrane</keyword>
<keyword evidence="3" id="KW-1185">Reference proteome</keyword>
<organism evidence="3">
    <name type="scientific">Selaginella moellendorffii</name>
    <name type="common">Spikemoss</name>
    <dbReference type="NCBI Taxonomy" id="88036"/>
    <lineage>
        <taxon>Eukaryota</taxon>
        <taxon>Viridiplantae</taxon>
        <taxon>Streptophyta</taxon>
        <taxon>Embryophyta</taxon>
        <taxon>Tracheophyta</taxon>
        <taxon>Lycopodiopsida</taxon>
        <taxon>Selaginellales</taxon>
        <taxon>Selaginellaceae</taxon>
        <taxon>Selaginella</taxon>
    </lineage>
</organism>
<feature type="transmembrane region" description="Helical" evidence="1">
    <location>
        <begin position="46"/>
        <end position="64"/>
    </location>
</feature>
<gene>
    <name evidence="2" type="ORF">SELMODRAFT_424859</name>
</gene>
<keyword evidence="1" id="KW-1133">Transmembrane helix</keyword>
<evidence type="ECO:0000313" key="2">
    <source>
        <dbReference type="EMBL" id="EFJ13104.1"/>
    </source>
</evidence>
<dbReference type="PANTHER" id="PTHR35471:SF1">
    <property type="entry name" value="OS07G0223700 PROTEIN"/>
    <property type="match status" value="1"/>
</dbReference>
<protein>
    <submittedName>
        <fullName evidence="2">Uncharacterized protein</fullName>
    </submittedName>
</protein>
<dbReference type="InterPro" id="IPR036872">
    <property type="entry name" value="CH_dom_sf"/>
</dbReference>
<dbReference type="AlphaFoldDB" id="D8SR88"/>
<dbReference type="SUPFAM" id="SSF47576">
    <property type="entry name" value="Calponin-homology domain, CH-domain"/>
    <property type="match status" value="1"/>
</dbReference>
<dbReference type="EMBL" id="GL377635">
    <property type="protein sequence ID" value="EFJ13104.1"/>
    <property type="molecule type" value="Genomic_DNA"/>
</dbReference>
<proteinExistence type="predicted"/>
<evidence type="ECO:0000313" key="3">
    <source>
        <dbReference type="Proteomes" id="UP000001514"/>
    </source>
</evidence>
<evidence type="ECO:0000256" key="1">
    <source>
        <dbReference type="SAM" id="Phobius"/>
    </source>
</evidence>
<dbReference type="HOGENOM" id="CLU_848373_0_0_1"/>